<reference evidence="3 4" key="1">
    <citation type="submission" date="2017-01" db="EMBL/GenBank/DDBJ databases">
        <title>Genome sequence of Rhodovulum viride JA756.</title>
        <authorList>
            <person name="Lakshmi K.V."/>
            <person name="Tushar L.D."/>
            <person name="Sasikala C."/>
            <person name="Venkataramana C."/>
        </authorList>
    </citation>
    <scope>NUCLEOTIDE SEQUENCE [LARGE SCALE GENOMIC DNA]</scope>
    <source>
        <strain evidence="3 4">JA756</strain>
    </source>
</reference>
<dbReference type="InterPro" id="IPR029068">
    <property type="entry name" value="Glyas_Bleomycin-R_OHBP_Dase"/>
</dbReference>
<dbReference type="PROSITE" id="PS00934">
    <property type="entry name" value="GLYOXALASE_I_1"/>
    <property type="match status" value="1"/>
</dbReference>
<feature type="domain" description="VOC" evidence="2">
    <location>
        <begin position="9"/>
        <end position="129"/>
    </location>
</feature>
<evidence type="ECO:0000259" key="2">
    <source>
        <dbReference type="PROSITE" id="PS51819"/>
    </source>
</evidence>
<dbReference type="SUPFAM" id="SSF54593">
    <property type="entry name" value="Glyoxalase/Bleomycin resistance protein/Dihydroxybiphenyl dioxygenase"/>
    <property type="match status" value="1"/>
</dbReference>
<dbReference type="EMBL" id="MUAV01000011">
    <property type="protein sequence ID" value="RAP41253.1"/>
    <property type="molecule type" value="Genomic_DNA"/>
</dbReference>
<name>A0ABX9DIY0_9RHOB</name>
<evidence type="ECO:0000313" key="3">
    <source>
        <dbReference type="EMBL" id="RAP41253.1"/>
    </source>
</evidence>
<dbReference type="InterPro" id="IPR018146">
    <property type="entry name" value="Glyoxalase_1_CS"/>
</dbReference>
<dbReference type="Proteomes" id="UP000248659">
    <property type="component" value="Unassembled WGS sequence"/>
</dbReference>
<protein>
    <submittedName>
        <fullName evidence="3">Glyoxalase</fullName>
    </submittedName>
</protein>
<dbReference type="PANTHER" id="PTHR43279">
    <property type="entry name" value="CATECHOL-2,3-DIOXYGENASE"/>
    <property type="match status" value="1"/>
</dbReference>
<proteinExistence type="predicted"/>
<sequence>MPPIPPETRIGHIHLKVADLDRAMAFYSGVLGFELQQRYGSGAAFLSAGGYHHHIGLNTWDSLGATPPPPGHTGLYHTAILYPDRKSLGTALARVLAAGIPIDGAADHGVSEAIYLTDPDGNGVELYRDKPEADWPRDAAGNLRMVNDRLDLQALLDEADPVPGGEFTKRTPA</sequence>
<dbReference type="InterPro" id="IPR037523">
    <property type="entry name" value="VOC_core"/>
</dbReference>
<keyword evidence="4" id="KW-1185">Reference proteome</keyword>
<accession>A0ABX9DIY0</accession>
<evidence type="ECO:0000313" key="4">
    <source>
        <dbReference type="Proteomes" id="UP000248659"/>
    </source>
</evidence>
<dbReference type="Gene3D" id="3.10.180.10">
    <property type="entry name" value="2,3-Dihydroxybiphenyl 1,2-Dioxygenase, domain 1"/>
    <property type="match status" value="1"/>
</dbReference>
<dbReference type="InterPro" id="IPR004360">
    <property type="entry name" value="Glyas_Fos-R_dOase_dom"/>
</dbReference>
<evidence type="ECO:0000256" key="1">
    <source>
        <dbReference type="ARBA" id="ARBA00022723"/>
    </source>
</evidence>
<comment type="caution">
    <text evidence="3">The sequence shown here is derived from an EMBL/GenBank/DDBJ whole genome shotgun (WGS) entry which is preliminary data.</text>
</comment>
<organism evidence="3 4">
    <name type="scientific">Rhodovulum viride</name>
    <dbReference type="NCBI Taxonomy" id="1231134"/>
    <lineage>
        <taxon>Bacteria</taxon>
        <taxon>Pseudomonadati</taxon>
        <taxon>Pseudomonadota</taxon>
        <taxon>Alphaproteobacteria</taxon>
        <taxon>Rhodobacterales</taxon>
        <taxon>Paracoccaceae</taxon>
        <taxon>Rhodovulum</taxon>
    </lineage>
</organism>
<dbReference type="PANTHER" id="PTHR43279:SF1">
    <property type="entry name" value="CATECHOL-2,3-DIOXYGENASE"/>
    <property type="match status" value="1"/>
</dbReference>
<gene>
    <name evidence="3" type="ORF">BYZ73_11280</name>
</gene>
<dbReference type="PROSITE" id="PS51819">
    <property type="entry name" value="VOC"/>
    <property type="match status" value="1"/>
</dbReference>
<dbReference type="RefSeq" id="WP_112316027.1">
    <property type="nucleotide sequence ID" value="NZ_MUAV01000011.1"/>
</dbReference>
<dbReference type="Pfam" id="PF00903">
    <property type="entry name" value="Glyoxalase"/>
    <property type="match status" value="1"/>
</dbReference>
<keyword evidence="1" id="KW-0479">Metal-binding</keyword>